<dbReference type="CDD" id="cd00082">
    <property type="entry name" value="HisKA"/>
    <property type="match status" value="1"/>
</dbReference>
<evidence type="ECO:0000256" key="2">
    <source>
        <dbReference type="ARBA" id="ARBA00004651"/>
    </source>
</evidence>
<accession>A0ABT5IVM4</accession>
<keyword evidence="4" id="KW-1003">Cell membrane</keyword>
<dbReference type="SMART" id="SM00387">
    <property type="entry name" value="HATPase_c"/>
    <property type="match status" value="1"/>
</dbReference>
<evidence type="ECO:0000313" key="12">
    <source>
        <dbReference type="EMBL" id="MDC7716563.1"/>
    </source>
</evidence>
<dbReference type="InterPro" id="IPR050980">
    <property type="entry name" value="2C_sensor_his_kinase"/>
</dbReference>
<comment type="subcellular location">
    <subcellularLocation>
        <location evidence="2">Cell membrane</location>
        <topology evidence="2">Multi-pass membrane protein</topology>
    </subcellularLocation>
</comment>
<proteinExistence type="predicted"/>
<gene>
    <name evidence="12" type="ORF">PQU95_04935</name>
</gene>
<evidence type="ECO:0000256" key="8">
    <source>
        <dbReference type="ARBA" id="ARBA00023012"/>
    </source>
</evidence>
<dbReference type="InterPro" id="IPR036890">
    <property type="entry name" value="HATPase_C_sf"/>
</dbReference>
<keyword evidence="9" id="KW-0472">Membrane</keyword>
<dbReference type="EMBL" id="JAQQLF010000005">
    <property type="protein sequence ID" value="MDC7716563.1"/>
    <property type="molecule type" value="Genomic_DNA"/>
</dbReference>
<keyword evidence="7" id="KW-0418">Kinase</keyword>
<dbReference type="Pfam" id="PF02518">
    <property type="entry name" value="HATPase_c"/>
    <property type="match status" value="1"/>
</dbReference>
<organism evidence="12 13">
    <name type="scientific">Vogesella aquatica</name>
    <dbReference type="NCBI Taxonomy" id="2984206"/>
    <lineage>
        <taxon>Bacteria</taxon>
        <taxon>Pseudomonadati</taxon>
        <taxon>Pseudomonadota</taxon>
        <taxon>Betaproteobacteria</taxon>
        <taxon>Neisseriales</taxon>
        <taxon>Chromobacteriaceae</taxon>
        <taxon>Vogesella</taxon>
    </lineage>
</organism>
<evidence type="ECO:0000256" key="1">
    <source>
        <dbReference type="ARBA" id="ARBA00000085"/>
    </source>
</evidence>
<evidence type="ECO:0000256" key="3">
    <source>
        <dbReference type="ARBA" id="ARBA00012438"/>
    </source>
</evidence>
<keyword evidence="5" id="KW-0597">Phosphoprotein</keyword>
<dbReference type="InterPro" id="IPR003594">
    <property type="entry name" value="HATPase_dom"/>
</dbReference>
<comment type="caution">
    <text evidence="12">The sequence shown here is derived from an EMBL/GenBank/DDBJ whole genome shotgun (WGS) entry which is preliminary data.</text>
</comment>
<keyword evidence="9" id="KW-1133">Transmembrane helix</keyword>
<keyword evidence="9" id="KW-0812">Transmembrane</keyword>
<evidence type="ECO:0000256" key="10">
    <source>
        <dbReference type="SAM" id="SignalP"/>
    </source>
</evidence>
<evidence type="ECO:0000256" key="6">
    <source>
        <dbReference type="ARBA" id="ARBA00022679"/>
    </source>
</evidence>
<evidence type="ECO:0000256" key="7">
    <source>
        <dbReference type="ARBA" id="ARBA00022777"/>
    </source>
</evidence>
<protein>
    <recommendedName>
        <fullName evidence="3">histidine kinase</fullName>
        <ecNumber evidence="3">2.7.13.3</ecNumber>
    </recommendedName>
</protein>
<dbReference type="SUPFAM" id="SSF47384">
    <property type="entry name" value="Homodimeric domain of signal transducing histidine kinase"/>
    <property type="match status" value="1"/>
</dbReference>
<dbReference type="PROSITE" id="PS50109">
    <property type="entry name" value="HIS_KIN"/>
    <property type="match status" value="1"/>
</dbReference>
<feature type="transmembrane region" description="Helical" evidence="9">
    <location>
        <begin position="226"/>
        <end position="248"/>
    </location>
</feature>
<evidence type="ECO:0000259" key="11">
    <source>
        <dbReference type="PROSITE" id="PS50109"/>
    </source>
</evidence>
<feature type="signal peptide" evidence="10">
    <location>
        <begin position="1"/>
        <end position="16"/>
    </location>
</feature>
<keyword evidence="13" id="KW-1185">Reference proteome</keyword>
<dbReference type="SUPFAM" id="SSF55874">
    <property type="entry name" value="ATPase domain of HSP90 chaperone/DNA topoisomerase II/histidine kinase"/>
    <property type="match status" value="1"/>
</dbReference>
<comment type="catalytic activity">
    <reaction evidence="1">
        <text>ATP + protein L-histidine = ADP + protein N-phospho-L-histidine.</text>
        <dbReference type="EC" id="2.7.13.3"/>
    </reaction>
</comment>
<evidence type="ECO:0000256" key="9">
    <source>
        <dbReference type="SAM" id="Phobius"/>
    </source>
</evidence>
<dbReference type="PANTHER" id="PTHR44936">
    <property type="entry name" value="SENSOR PROTEIN CREC"/>
    <property type="match status" value="1"/>
</dbReference>
<keyword evidence="6" id="KW-0808">Transferase</keyword>
<keyword evidence="10" id="KW-0732">Signal</keyword>
<feature type="chain" id="PRO_5045250159" description="histidine kinase" evidence="10">
    <location>
        <begin position="17"/>
        <end position="460"/>
    </location>
</feature>
<dbReference type="InterPro" id="IPR036097">
    <property type="entry name" value="HisK_dim/P_sf"/>
</dbReference>
<evidence type="ECO:0000313" key="13">
    <source>
        <dbReference type="Proteomes" id="UP001219956"/>
    </source>
</evidence>
<evidence type="ECO:0000256" key="4">
    <source>
        <dbReference type="ARBA" id="ARBA00022475"/>
    </source>
</evidence>
<dbReference type="InterPro" id="IPR021821">
    <property type="entry name" value="VxrA_SD"/>
</dbReference>
<keyword evidence="8" id="KW-0902">Two-component regulatory system</keyword>
<reference evidence="12 13" key="1">
    <citation type="submission" date="2023-01" db="EMBL/GenBank/DDBJ databases">
        <title>Novel species of the genus Vogesella isolated from rivers.</title>
        <authorList>
            <person name="Lu H."/>
        </authorList>
    </citation>
    <scope>NUCLEOTIDE SEQUENCE [LARGE SCALE GENOMIC DNA]</scope>
    <source>
        <strain evidence="12 13">DC21W</strain>
    </source>
</reference>
<dbReference type="InterPro" id="IPR003661">
    <property type="entry name" value="HisK_dim/P_dom"/>
</dbReference>
<dbReference type="Gene3D" id="3.30.565.10">
    <property type="entry name" value="Histidine kinase-like ATPase, C-terminal domain"/>
    <property type="match status" value="1"/>
</dbReference>
<dbReference type="EC" id="2.7.13.3" evidence="3"/>
<dbReference type="Pfam" id="PF11884">
    <property type="entry name" value="DUF3404"/>
    <property type="match status" value="1"/>
</dbReference>
<sequence>MKRLLILWLLGHAAHAAPPVAALAEALAARLLPVAPVASVPLAALQALPEALLQPRSLQPAWGDYPLMALRQLAHYQQQCQGSLGAVPAAWQQFARAYCRGQPLAAAWWVAHPVHPLGGSSAGVWRQRWPQGAPAAGLHLRERSDALAPLAALPDDKLDALLAGERWLRQDDSLWWLHDGHWRQYRAVQWQPLLAELGWQWAPEGSAVCQARLGRDCLQPLPASPWPWRLLAGLLVLAAAGSLLWLAWQRRRLERERRRALQLLTHELRTPITGLAGVVEQLRSQFDLLPPAAQHSFGQLAGGVARLRQLAEASRHYLGAGHFAQALQPVPLADWLDGVAERHQCHYCLQQDVTLLLTPYWLTLCLDNLLANARRHGRAPWRLHAAWDGRVLSLHVTDAGRLPHYRLHRLLRRGSAGDGMGLGLGIVADAMRRMGGRLRLSGPPTTFTLCLPARQAESAP</sequence>
<dbReference type="InterPro" id="IPR005467">
    <property type="entry name" value="His_kinase_dom"/>
</dbReference>
<dbReference type="Gene3D" id="1.10.287.130">
    <property type="match status" value="1"/>
</dbReference>
<name>A0ABT5IVM4_9NEIS</name>
<dbReference type="PANTHER" id="PTHR44936:SF9">
    <property type="entry name" value="SENSOR PROTEIN CREC"/>
    <property type="match status" value="1"/>
</dbReference>
<feature type="domain" description="Histidine kinase" evidence="11">
    <location>
        <begin position="263"/>
        <end position="455"/>
    </location>
</feature>
<evidence type="ECO:0000256" key="5">
    <source>
        <dbReference type="ARBA" id="ARBA00022553"/>
    </source>
</evidence>
<dbReference type="RefSeq" id="WP_272750959.1">
    <property type="nucleotide sequence ID" value="NZ_JAQQLF010000005.1"/>
</dbReference>
<dbReference type="Proteomes" id="UP001219956">
    <property type="component" value="Unassembled WGS sequence"/>
</dbReference>